<feature type="compositionally biased region" description="Low complexity" evidence="1">
    <location>
        <begin position="93"/>
        <end position="105"/>
    </location>
</feature>
<evidence type="ECO:0000256" key="1">
    <source>
        <dbReference type="SAM" id="MobiDB-lite"/>
    </source>
</evidence>
<accession>A0A3M7QMR1</accession>
<feature type="compositionally biased region" description="Polar residues" evidence="1">
    <location>
        <begin position="133"/>
        <end position="149"/>
    </location>
</feature>
<sequence length="343" mass="38946">MLSGDSGQNLLTNGAPSVTSDSEQQLALIPNQPYQLNQNDGQLLRFDQSNESNKNPNKRKRDNNNDNDHVLATSTELTNHLSTHSTTGLYADSNTPLPTSNTNNTEKCSYVQTVVKNSDNTEDKNKNDKTTENVKTNYSNAGKKSNNKLNNKPEIVRSVVNGQTKIQFGQKRHTNDDGFTLVGNRRGRNQRNKVMGSAFSEVKSLRAVTKPYDYYVGQWSMRTTPDILKQYINKFAKVIGIVELSTHVERRYFRAYKVSVESFCAEAMLTSSNWPGGIEVCRWYKHWLSEEEAYIIQEIDTSSHNIIFQSEFSLTEKRKGRPFGGKLWLVKDHIKIISSYDLS</sequence>
<proteinExistence type="predicted"/>
<dbReference type="Proteomes" id="UP000276133">
    <property type="component" value="Unassembled WGS sequence"/>
</dbReference>
<comment type="caution">
    <text evidence="2">The sequence shown here is derived from an EMBL/GenBank/DDBJ whole genome shotgun (WGS) entry which is preliminary data.</text>
</comment>
<dbReference type="OrthoDB" id="10216463at2759"/>
<evidence type="ECO:0000313" key="3">
    <source>
        <dbReference type="Proteomes" id="UP000276133"/>
    </source>
</evidence>
<gene>
    <name evidence="2" type="ORF">BpHYR1_033930</name>
</gene>
<organism evidence="2 3">
    <name type="scientific">Brachionus plicatilis</name>
    <name type="common">Marine rotifer</name>
    <name type="synonym">Brachionus muelleri</name>
    <dbReference type="NCBI Taxonomy" id="10195"/>
    <lineage>
        <taxon>Eukaryota</taxon>
        <taxon>Metazoa</taxon>
        <taxon>Spiralia</taxon>
        <taxon>Gnathifera</taxon>
        <taxon>Rotifera</taxon>
        <taxon>Eurotatoria</taxon>
        <taxon>Monogononta</taxon>
        <taxon>Pseudotrocha</taxon>
        <taxon>Ploima</taxon>
        <taxon>Brachionidae</taxon>
        <taxon>Brachionus</taxon>
    </lineage>
</organism>
<dbReference type="AlphaFoldDB" id="A0A3M7QMR1"/>
<feature type="non-terminal residue" evidence="2">
    <location>
        <position position="343"/>
    </location>
</feature>
<feature type="compositionally biased region" description="Basic and acidic residues" evidence="1">
    <location>
        <begin position="119"/>
        <end position="132"/>
    </location>
</feature>
<feature type="compositionally biased region" description="Polar residues" evidence="1">
    <location>
        <begin position="106"/>
        <end position="118"/>
    </location>
</feature>
<dbReference type="EMBL" id="REGN01005626">
    <property type="protein sequence ID" value="RNA12737.1"/>
    <property type="molecule type" value="Genomic_DNA"/>
</dbReference>
<reference evidence="2 3" key="1">
    <citation type="journal article" date="2018" name="Sci. Rep.">
        <title>Genomic signatures of local adaptation to the degree of environmental predictability in rotifers.</title>
        <authorList>
            <person name="Franch-Gras L."/>
            <person name="Hahn C."/>
            <person name="Garcia-Roger E.M."/>
            <person name="Carmona M.J."/>
            <person name="Serra M."/>
            <person name="Gomez A."/>
        </authorList>
    </citation>
    <scope>NUCLEOTIDE SEQUENCE [LARGE SCALE GENOMIC DNA]</scope>
    <source>
        <strain evidence="2">HYR1</strain>
    </source>
</reference>
<feature type="region of interest" description="Disordered" evidence="1">
    <location>
        <begin position="47"/>
        <end position="69"/>
    </location>
</feature>
<name>A0A3M7QMR1_BRAPC</name>
<protein>
    <submittedName>
        <fullName evidence="2">Uncharacterized protein</fullName>
    </submittedName>
</protein>
<evidence type="ECO:0000313" key="2">
    <source>
        <dbReference type="EMBL" id="RNA12737.1"/>
    </source>
</evidence>
<feature type="region of interest" description="Disordered" evidence="1">
    <location>
        <begin position="1"/>
        <end position="22"/>
    </location>
</feature>
<feature type="region of interest" description="Disordered" evidence="1">
    <location>
        <begin position="81"/>
        <end position="149"/>
    </location>
</feature>
<keyword evidence="3" id="KW-1185">Reference proteome</keyword>